<dbReference type="Pfam" id="PF03749">
    <property type="entry name" value="SfsA"/>
    <property type="match status" value="1"/>
</dbReference>
<dbReference type="CDD" id="cd22359">
    <property type="entry name" value="SfsA-like_bacterial"/>
    <property type="match status" value="1"/>
</dbReference>
<feature type="domain" description="Sugar fermentation stimulation protein C-terminal" evidence="2">
    <location>
        <begin position="83"/>
        <end position="222"/>
    </location>
</feature>
<dbReference type="EMBL" id="CP043420">
    <property type="protein sequence ID" value="QEL12177.1"/>
    <property type="molecule type" value="Genomic_DNA"/>
</dbReference>
<evidence type="ECO:0000313" key="4">
    <source>
        <dbReference type="EMBL" id="QEL12177.1"/>
    </source>
</evidence>
<dbReference type="AlphaFoldDB" id="A0A5C1A2R6"/>
<accession>A0A5C1A2R6</accession>
<evidence type="ECO:0000256" key="1">
    <source>
        <dbReference type="HAMAP-Rule" id="MF_00095"/>
    </source>
</evidence>
<sequence length="238" mass="26551">MRLPALTEGVLLRRYKRFLADIRLSDGREVVAHCPNTGSMRAVNIPGCRVWVSHSSAPHRKLSWTWELIELPDGAMASVHTGRTNAVIEQAFIRQHLPSFEGYQTQRREVRVAGARLDFCLQEHIDQLPAAFVEVKQVTLHEGSGLGCFPDAVSERGRRHLESLMALSAEGWRAVLLFCVAHTGIERVAPARHIDPRYAETLAEARRQGVEVLAVGCDITPGEIGVKRMLPIVMDEHP</sequence>
<dbReference type="PANTHER" id="PTHR30545:SF2">
    <property type="entry name" value="SUGAR FERMENTATION STIMULATION PROTEIN A"/>
    <property type="match status" value="1"/>
</dbReference>
<comment type="similarity">
    <text evidence="1">Belongs to the SfsA family.</text>
</comment>
<dbReference type="RefSeq" id="WP_149054622.1">
    <property type="nucleotide sequence ID" value="NZ_CP043420.1"/>
</dbReference>
<evidence type="ECO:0000259" key="2">
    <source>
        <dbReference type="Pfam" id="PF03749"/>
    </source>
</evidence>
<protein>
    <recommendedName>
        <fullName evidence="1">Sugar fermentation stimulation protein homolog</fullName>
    </recommendedName>
</protein>
<dbReference type="PANTHER" id="PTHR30545">
    <property type="entry name" value="SUGAR FERMENTATION STIMULATION PROTEIN A"/>
    <property type="match status" value="1"/>
</dbReference>
<organism evidence="4 5">
    <name type="scientific">Kushneria phosphatilytica</name>
    <dbReference type="NCBI Taxonomy" id="657387"/>
    <lineage>
        <taxon>Bacteria</taxon>
        <taxon>Pseudomonadati</taxon>
        <taxon>Pseudomonadota</taxon>
        <taxon>Gammaproteobacteria</taxon>
        <taxon>Oceanospirillales</taxon>
        <taxon>Halomonadaceae</taxon>
        <taxon>Kushneria</taxon>
    </lineage>
</organism>
<dbReference type="Proteomes" id="UP000322553">
    <property type="component" value="Chromosome"/>
</dbReference>
<dbReference type="NCBIfam" id="TIGR00230">
    <property type="entry name" value="sfsA"/>
    <property type="match status" value="1"/>
</dbReference>
<dbReference type="InterPro" id="IPR040452">
    <property type="entry name" value="SfsA_C"/>
</dbReference>
<dbReference type="Gene3D" id="2.40.50.580">
    <property type="match status" value="1"/>
</dbReference>
<dbReference type="GO" id="GO:0003677">
    <property type="term" value="F:DNA binding"/>
    <property type="evidence" value="ECO:0007669"/>
    <property type="project" value="InterPro"/>
</dbReference>
<dbReference type="Gene3D" id="3.40.1350.60">
    <property type="match status" value="1"/>
</dbReference>
<keyword evidence="5" id="KW-1185">Reference proteome</keyword>
<dbReference type="HAMAP" id="MF_00095">
    <property type="entry name" value="SfsA"/>
    <property type="match status" value="1"/>
</dbReference>
<feature type="domain" description="SfsA N-terminal OB" evidence="3">
    <location>
        <begin position="12"/>
        <end position="73"/>
    </location>
</feature>
<dbReference type="Pfam" id="PF17746">
    <property type="entry name" value="SfsA_N"/>
    <property type="match status" value="1"/>
</dbReference>
<dbReference type="InterPro" id="IPR041465">
    <property type="entry name" value="SfsA_N"/>
</dbReference>
<dbReference type="KEGG" id="kuy:FY550_14220"/>
<name>A0A5C1A2R6_9GAMM</name>
<evidence type="ECO:0000313" key="5">
    <source>
        <dbReference type="Proteomes" id="UP000322553"/>
    </source>
</evidence>
<reference evidence="4 5" key="1">
    <citation type="submission" date="2019-08" db="EMBL/GenBank/DDBJ databases">
        <title>Complete genome sequence of Kushneria sp. YCWA18, a halophilic phosphate-solubilizing bacterium isolated from Daqiao saltern in China.</title>
        <authorList>
            <person name="Du G.-X."/>
            <person name="Qu L.-Y."/>
        </authorList>
    </citation>
    <scope>NUCLEOTIDE SEQUENCE [LARGE SCALE GENOMIC DNA]</scope>
    <source>
        <strain evidence="4 5">YCWA18</strain>
    </source>
</reference>
<gene>
    <name evidence="1 4" type="primary">sfsA</name>
    <name evidence="4" type="ORF">FY550_14220</name>
</gene>
<dbReference type="InterPro" id="IPR005224">
    <property type="entry name" value="SfsA"/>
</dbReference>
<proteinExistence type="inferred from homology"/>
<evidence type="ECO:0000259" key="3">
    <source>
        <dbReference type="Pfam" id="PF17746"/>
    </source>
</evidence>